<evidence type="ECO:0000256" key="5">
    <source>
        <dbReference type="ARBA" id="ARBA00023235"/>
    </source>
</evidence>
<evidence type="ECO:0000256" key="4">
    <source>
        <dbReference type="ARBA" id="ARBA00023110"/>
    </source>
</evidence>
<comment type="caution">
    <text evidence="9">The sequence shown here is derived from an EMBL/GenBank/DDBJ whole genome shotgun (WGS) entry which is preliminary data.</text>
</comment>
<dbReference type="InterPro" id="IPR000297">
    <property type="entry name" value="PPIase_PpiC"/>
</dbReference>
<evidence type="ECO:0000313" key="10">
    <source>
        <dbReference type="Proteomes" id="UP000650081"/>
    </source>
</evidence>
<keyword evidence="3 7" id="KW-0732">Signal</keyword>
<feature type="domain" description="PpiC" evidence="8">
    <location>
        <begin position="123"/>
        <end position="227"/>
    </location>
</feature>
<dbReference type="Pfam" id="PF00639">
    <property type="entry name" value="Rotamase"/>
    <property type="match status" value="2"/>
</dbReference>
<dbReference type="RefSeq" id="WP_187465450.1">
    <property type="nucleotide sequence ID" value="NZ_JACSIT010000065.1"/>
</dbReference>
<gene>
    <name evidence="9" type="ORF">H9S92_04120</name>
</gene>
<dbReference type="AlphaFoldDB" id="A0A923PIR0"/>
<dbReference type="PROSITE" id="PS50198">
    <property type="entry name" value="PPIC_PPIASE_2"/>
    <property type="match status" value="2"/>
</dbReference>
<keyword evidence="10" id="KW-1185">Reference proteome</keyword>
<evidence type="ECO:0000256" key="3">
    <source>
        <dbReference type="ARBA" id="ARBA00022729"/>
    </source>
</evidence>
<comment type="catalytic activity">
    <reaction evidence="1">
        <text>[protein]-peptidylproline (omega=180) = [protein]-peptidylproline (omega=0)</text>
        <dbReference type="Rhea" id="RHEA:16237"/>
        <dbReference type="Rhea" id="RHEA-COMP:10747"/>
        <dbReference type="Rhea" id="RHEA-COMP:10748"/>
        <dbReference type="ChEBI" id="CHEBI:83833"/>
        <dbReference type="ChEBI" id="CHEBI:83834"/>
        <dbReference type="EC" id="5.2.1.8"/>
    </reaction>
</comment>
<dbReference type="SUPFAM" id="SSF54534">
    <property type="entry name" value="FKBP-like"/>
    <property type="match status" value="2"/>
</dbReference>
<keyword evidence="5 6" id="KW-0413">Isomerase</keyword>
<evidence type="ECO:0000259" key="8">
    <source>
        <dbReference type="PROSITE" id="PS50198"/>
    </source>
</evidence>
<evidence type="ECO:0000256" key="7">
    <source>
        <dbReference type="SAM" id="SignalP"/>
    </source>
</evidence>
<evidence type="ECO:0000313" key="9">
    <source>
        <dbReference type="EMBL" id="MBC6993335.1"/>
    </source>
</evidence>
<dbReference type="InterPro" id="IPR046357">
    <property type="entry name" value="PPIase_dom_sf"/>
</dbReference>
<evidence type="ECO:0000256" key="6">
    <source>
        <dbReference type="PROSITE-ProRule" id="PRU00278"/>
    </source>
</evidence>
<reference evidence="9" key="1">
    <citation type="submission" date="2020-08" db="EMBL/GenBank/DDBJ databases">
        <title>Lewinella bacteria from marine environments.</title>
        <authorList>
            <person name="Zhong Y."/>
        </authorList>
    </citation>
    <scope>NUCLEOTIDE SEQUENCE</scope>
    <source>
        <strain evidence="9">KCTC 42187</strain>
    </source>
</reference>
<evidence type="ECO:0000256" key="2">
    <source>
        <dbReference type="ARBA" id="ARBA00013194"/>
    </source>
</evidence>
<protein>
    <recommendedName>
        <fullName evidence="2">peptidylprolyl isomerase</fullName>
        <ecNumber evidence="2">5.2.1.8</ecNumber>
    </recommendedName>
</protein>
<dbReference type="InterPro" id="IPR050245">
    <property type="entry name" value="PrsA_foldase"/>
</dbReference>
<dbReference type="PANTHER" id="PTHR47245:SF1">
    <property type="entry name" value="FOLDASE PROTEIN PRSA"/>
    <property type="match status" value="1"/>
</dbReference>
<proteinExistence type="predicted"/>
<dbReference type="Gene3D" id="3.10.50.40">
    <property type="match status" value="2"/>
</dbReference>
<accession>A0A923PIR0</accession>
<feature type="signal peptide" evidence="7">
    <location>
        <begin position="1"/>
        <end position="17"/>
    </location>
</feature>
<sequence length="656" mass="74398">MKIFPSYLLLGWLVLAAAVVQGQKDSDVLFTVADEPVTVGEFRYIYTKTNGERADFSEEGVMEYLDLYQRFKLKVARARAMGLDTVAELQRELEGYRRQLADNYLVDRQVTDRLVNELYARQQQDVEISHILLQFPSTPPLPADTLRLYQRALELKQGLTAGNFASTAQQYSDDQYSKKQGGKIGFITAPFPKGLHRLEDVIYNAAPNTVVGPIQTTAGYHLAIRHASRPARGEMEVAHILARTSEVEDAARGRIQKAKILLDQGEDFAKVAATYSEDDNTKANAGYIGFFGINRYEPAFENAAFALERDGQVSDIVRTSAGFHLIRRISHRGIQPLEDVRPLLESKIKADGRYEDAKKQMLKDIRAKAKVTENKAVFGRFAAALVDSTFFTFQWQPLPVKDNTPLLTIGDDYRLSLETFQEFLRKNSRRRISLGRAPRSNAATVADALYQEWIDEQIMAYAESRLEVDFPEFAALMREYREGILLFEATKLEVWDKASDDTTGLKAFFERNAKDYRWGERAEVTHYVLQTKAGIDAEEVYAFAATNGPDKTLDKFGRMNVAAETEIYELERLAELDKLAAKVGSRSAVTNDLREGTASFYKVESMVPARQKELQEARGYVIADYQDQLEREWVDKLRQQFPVVVNKKVLAKMIKS</sequence>
<feature type="chain" id="PRO_5037506506" description="peptidylprolyl isomerase" evidence="7">
    <location>
        <begin position="18"/>
        <end position="656"/>
    </location>
</feature>
<dbReference type="PANTHER" id="PTHR47245">
    <property type="entry name" value="PEPTIDYLPROLYL ISOMERASE"/>
    <property type="match status" value="1"/>
</dbReference>
<keyword evidence="4 6" id="KW-0697">Rotamase</keyword>
<name>A0A923PIR0_9BACT</name>
<evidence type="ECO:0000256" key="1">
    <source>
        <dbReference type="ARBA" id="ARBA00000971"/>
    </source>
</evidence>
<dbReference type="GO" id="GO:0003755">
    <property type="term" value="F:peptidyl-prolyl cis-trans isomerase activity"/>
    <property type="evidence" value="ECO:0007669"/>
    <property type="project" value="UniProtKB-KW"/>
</dbReference>
<dbReference type="EC" id="5.2.1.8" evidence="2"/>
<dbReference type="Proteomes" id="UP000650081">
    <property type="component" value="Unassembled WGS sequence"/>
</dbReference>
<organism evidence="9 10">
    <name type="scientific">Neolewinella lacunae</name>
    <dbReference type="NCBI Taxonomy" id="1517758"/>
    <lineage>
        <taxon>Bacteria</taxon>
        <taxon>Pseudomonadati</taxon>
        <taxon>Bacteroidota</taxon>
        <taxon>Saprospiria</taxon>
        <taxon>Saprospirales</taxon>
        <taxon>Lewinellaceae</taxon>
        <taxon>Neolewinella</taxon>
    </lineage>
</organism>
<feature type="domain" description="PpiC" evidence="8">
    <location>
        <begin position="232"/>
        <end position="330"/>
    </location>
</feature>
<dbReference type="EMBL" id="JACSIT010000065">
    <property type="protein sequence ID" value="MBC6993335.1"/>
    <property type="molecule type" value="Genomic_DNA"/>
</dbReference>